<evidence type="ECO:0000259" key="4">
    <source>
        <dbReference type="Pfam" id="PF04765"/>
    </source>
</evidence>
<sequence>MFMAEMQKKKLLIFLLFIFAVFLLQMDALNSLTTTTGDTEELAAIDRRSHLRKIRNSLLKNRLQIRMREEVHEVVEEECLPQSLQVLLPEVPLRAAGDLRQPRRLSLLRLPPDPRQPPQVPLNHCRINSVYVVVLALTRLNEQTAYRDQDSDPSSTLPTALILGEARLTTRGCSSADSGAPPWRDEPCRMAQYRQSGSRDHDLHLQNPYSNGGASDHVSLAIRTGSQPLKPARHRRLIRSEKVRRLSIGSVILLLVLGLVVTVLAYYYISRDSKDIDSNQGQDDDLKNDFLTNVTRTETVKVLGFGKGSVVHGGDSRYWDKDDRRRDDDYNEDAVDNTRVDSNDGSTGKKQDSKKTKGGSKKKSADNSLVNVDKRAAGLYNEAGRDELKTYEAEYKASLKDSDASREENDVGNRELDDDGIEGHNEAIDAGDEYDGTDSRGAHGEDHEDKSHDFEDTSDFSKLSGDEITREEWESPESDRKGQKDLESVKRLPKISEEELLSTRKSDNPKKTSVHTAGVQAIKKSRRKSKRHSCEMKVLNSTALLIEPLLTRKFARFALQYVEREEKPGGQLDWEPRFAGHQSLEEREASFLARDQKINCGFVKGPEGTATTGFDLAEDDANYISRCHIAVVSCIFGNSDRLRTPANKMITRQSRKNVCFVMFVDEVTLKTLNLEGHMLDTMGFIGLWKIVVVKNLPYTDMRRVGKIPKFLSHRLFPAARYSIWLDSKLRLQLDPMLILEYFLWRKGHEFAISNHYDRHCVWEEVAQNKKLNKYNHTIIDQQFEFYQADGLKRFNPVDPLKLLPSNVPEGSFIVKEHTPMSNLFSCLWFNEVDRFTPRDQLSFAYTYQKLRKMNPDKPFHLNMFKDCERRRIAKLFRHRSEESRNPDPQETE</sequence>
<reference evidence="5 6" key="1">
    <citation type="journal article" date="2023" name="Hortic Res">
        <title>Pangenome of water caltrop reveals structural variations and asymmetric subgenome divergence after allopolyploidization.</title>
        <authorList>
            <person name="Zhang X."/>
            <person name="Chen Y."/>
            <person name="Wang L."/>
            <person name="Yuan Y."/>
            <person name="Fang M."/>
            <person name="Shi L."/>
            <person name="Lu R."/>
            <person name="Comes H.P."/>
            <person name="Ma Y."/>
            <person name="Chen Y."/>
            <person name="Huang G."/>
            <person name="Zhou Y."/>
            <person name="Zheng Z."/>
            <person name="Qiu Y."/>
        </authorList>
    </citation>
    <scope>NUCLEOTIDE SEQUENCE [LARGE SCALE GENOMIC DNA]</scope>
    <source>
        <strain evidence="5">F231</strain>
    </source>
</reference>
<feature type="transmembrane region" description="Helical" evidence="2">
    <location>
        <begin position="246"/>
        <end position="269"/>
    </location>
</feature>
<feature type="compositionally biased region" description="Basic and acidic residues" evidence="1">
    <location>
        <begin position="336"/>
        <end position="355"/>
    </location>
</feature>
<dbReference type="Proteomes" id="UP001346149">
    <property type="component" value="Unassembled WGS sequence"/>
</dbReference>
<feature type="compositionally biased region" description="Basic and acidic residues" evidence="1">
    <location>
        <begin position="398"/>
        <end position="427"/>
    </location>
</feature>
<feature type="region of interest" description="Disordered" evidence="1">
    <location>
        <begin position="316"/>
        <end position="369"/>
    </location>
</feature>
<feature type="compositionally biased region" description="Basic and acidic residues" evidence="1">
    <location>
        <begin position="316"/>
        <end position="328"/>
    </location>
</feature>
<keyword evidence="3" id="KW-0732">Signal</keyword>
<evidence type="ECO:0000313" key="6">
    <source>
        <dbReference type="Proteomes" id="UP001346149"/>
    </source>
</evidence>
<dbReference type="InterPro" id="IPR006852">
    <property type="entry name" value="TOD1_MUCI70"/>
</dbReference>
<name>A0AAN7RP63_TRANT</name>
<keyword evidence="6" id="KW-1185">Reference proteome</keyword>
<proteinExistence type="predicted"/>
<feature type="chain" id="PRO_5043011886" description="TOD1/MUCI70 glycosyltransferase-like domain-containing protein" evidence="3">
    <location>
        <begin position="29"/>
        <end position="892"/>
    </location>
</feature>
<keyword evidence="2" id="KW-0812">Transmembrane</keyword>
<evidence type="ECO:0000256" key="2">
    <source>
        <dbReference type="SAM" id="Phobius"/>
    </source>
</evidence>
<protein>
    <recommendedName>
        <fullName evidence="4">TOD1/MUCI70 glycosyltransferase-like domain-containing protein</fullName>
    </recommendedName>
</protein>
<dbReference type="PANTHER" id="PTHR12956:SF24">
    <property type="entry name" value="TRANSMEMBRANE PROTEIN (DUF616)"/>
    <property type="match status" value="1"/>
</dbReference>
<evidence type="ECO:0000313" key="5">
    <source>
        <dbReference type="EMBL" id="KAK4803538.1"/>
    </source>
</evidence>
<feature type="signal peptide" evidence="3">
    <location>
        <begin position="1"/>
        <end position="28"/>
    </location>
</feature>
<evidence type="ECO:0000256" key="3">
    <source>
        <dbReference type="SAM" id="SignalP"/>
    </source>
</evidence>
<accession>A0AAN7RP63</accession>
<feature type="domain" description="TOD1/MUCI70 glycosyltransferase-like" evidence="4">
    <location>
        <begin position="559"/>
        <end position="878"/>
    </location>
</feature>
<feature type="compositionally biased region" description="Basic and acidic residues" evidence="1">
    <location>
        <begin position="464"/>
        <end position="510"/>
    </location>
</feature>
<keyword evidence="2" id="KW-0472">Membrane</keyword>
<feature type="compositionally biased region" description="Basic and acidic residues" evidence="1">
    <location>
        <begin position="437"/>
        <end position="455"/>
    </location>
</feature>
<dbReference type="Pfam" id="PF04765">
    <property type="entry name" value="TOD1_MUCI70"/>
    <property type="match status" value="1"/>
</dbReference>
<organism evidence="5 6">
    <name type="scientific">Trapa natans</name>
    <name type="common">Water chestnut</name>
    <dbReference type="NCBI Taxonomy" id="22666"/>
    <lineage>
        <taxon>Eukaryota</taxon>
        <taxon>Viridiplantae</taxon>
        <taxon>Streptophyta</taxon>
        <taxon>Embryophyta</taxon>
        <taxon>Tracheophyta</taxon>
        <taxon>Spermatophyta</taxon>
        <taxon>Magnoliopsida</taxon>
        <taxon>eudicotyledons</taxon>
        <taxon>Gunneridae</taxon>
        <taxon>Pentapetalae</taxon>
        <taxon>rosids</taxon>
        <taxon>malvids</taxon>
        <taxon>Myrtales</taxon>
        <taxon>Lythraceae</taxon>
        <taxon>Trapa</taxon>
    </lineage>
</organism>
<comment type="caution">
    <text evidence="5">The sequence shown here is derived from an EMBL/GenBank/DDBJ whole genome shotgun (WGS) entry which is preliminary data.</text>
</comment>
<evidence type="ECO:0000256" key="1">
    <source>
        <dbReference type="SAM" id="MobiDB-lite"/>
    </source>
</evidence>
<dbReference type="EMBL" id="JAXQNO010000001">
    <property type="protein sequence ID" value="KAK4803538.1"/>
    <property type="molecule type" value="Genomic_DNA"/>
</dbReference>
<dbReference type="PANTHER" id="PTHR12956">
    <property type="entry name" value="ALKALINE CERAMIDASE-RELATED"/>
    <property type="match status" value="1"/>
</dbReference>
<gene>
    <name evidence="5" type="ORF">SAY86_003355</name>
</gene>
<dbReference type="InterPro" id="IPR048354">
    <property type="entry name" value="TOD1_MUCI70_glycTrfase_dom"/>
</dbReference>
<keyword evidence="2" id="KW-1133">Transmembrane helix</keyword>
<feature type="region of interest" description="Disordered" evidence="1">
    <location>
        <begin position="398"/>
        <end position="529"/>
    </location>
</feature>
<dbReference type="AlphaFoldDB" id="A0AAN7RP63"/>